<feature type="binding site" evidence="4">
    <location>
        <position position="214"/>
    </location>
    <ligand>
        <name>3'-phosphoadenylyl sulfate</name>
        <dbReference type="ChEBI" id="CHEBI:58339"/>
    </ligand>
</feature>
<dbReference type="InterPro" id="IPR037359">
    <property type="entry name" value="NST/OST"/>
</dbReference>
<dbReference type="Pfam" id="PF00685">
    <property type="entry name" value="Sulfotransfer_1"/>
    <property type="match status" value="1"/>
</dbReference>
<comment type="caution">
    <text evidence="8">The sequence shown here is derived from an EMBL/GenBank/DDBJ whole genome shotgun (WGS) entry which is preliminary data.</text>
</comment>
<feature type="binding site" evidence="4">
    <location>
        <position position="206"/>
    </location>
    <ligand>
        <name>3'-phosphoadenylyl sulfate</name>
        <dbReference type="ChEBI" id="CHEBI:58339"/>
    </ligand>
</feature>
<gene>
    <name evidence="8" type="ORF">MNOR_LOCUS28810</name>
</gene>
<dbReference type="Gene3D" id="3.40.50.300">
    <property type="entry name" value="P-loop containing nucleotide triphosphate hydrolases"/>
    <property type="match status" value="1"/>
</dbReference>
<feature type="compositionally biased region" description="Basic and acidic residues" evidence="5">
    <location>
        <begin position="56"/>
        <end position="66"/>
    </location>
</feature>
<dbReference type="Proteomes" id="UP001497623">
    <property type="component" value="Unassembled WGS sequence"/>
</dbReference>
<evidence type="ECO:0000313" key="9">
    <source>
        <dbReference type="Proteomes" id="UP001497623"/>
    </source>
</evidence>
<reference evidence="8 9" key="1">
    <citation type="submission" date="2024-05" db="EMBL/GenBank/DDBJ databases">
        <authorList>
            <person name="Wallberg A."/>
        </authorList>
    </citation>
    <scope>NUCLEOTIDE SEQUENCE [LARGE SCALE GENOMIC DNA]</scope>
</reference>
<feature type="domain" description="Sulfotransferase" evidence="7">
    <location>
        <begin position="107"/>
        <end position="236"/>
    </location>
</feature>
<evidence type="ECO:0000259" key="7">
    <source>
        <dbReference type="Pfam" id="PF00685"/>
    </source>
</evidence>
<keyword evidence="6" id="KW-0472">Membrane</keyword>
<dbReference type="PANTHER" id="PTHR10605">
    <property type="entry name" value="HEPARAN SULFATE SULFOTRANSFERASE"/>
    <property type="match status" value="1"/>
</dbReference>
<protein>
    <recommendedName>
        <fullName evidence="7">Sulfotransferase domain-containing protein</fullName>
    </recommendedName>
</protein>
<proteinExistence type="predicted"/>
<evidence type="ECO:0000256" key="2">
    <source>
        <dbReference type="ARBA" id="ARBA00023180"/>
    </source>
</evidence>
<feature type="transmembrane region" description="Helical" evidence="6">
    <location>
        <begin position="12"/>
        <end position="33"/>
    </location>
</feature>
<dbReference type="AlphaFoldDB" id="A0AAV2RXF4"/>
<evidence type="ECO:0000256" key="3">
    <source>
        <dbReference type="PIRSR" id="PIRSR637359-1"/>
    </source>
</evidence>
<feature type="region of interest" description="Disordered" evidence="5">
    <location>
        <begin position="53"/>
        <end position="75"/>
    </location>
</feature>
<dbReference type="GO" id="GO:0008467">
    <property type="term" value="F:[heparan sulfate]-glucosamine 3-sulfotransferase activity"/>
    <property type="evidence" value="ECO:0007669"/>
    <property type="project" value="TreeGrafter"/>
</dbReference>
<keyword evidence="6" id="KW-1133">Transmembrane helix</keyword>
<organism evidence="8 9">
    <name type="scientific">Meganyctiphanes norvegica</name>
    <name type="common">Northern krill</name>
    <name type="synonym">Thysanopoda norvegica</name>
    <dbReference type="NCBI Taxonomy" id="48144"/>
    <lineage>
        <taxon>Eukaryota</taxon>
        <taxon>Metazoa</taxon>
        <taxon>Ecdysozoa</taxon>
        <taxon>Arthropoda</taxon>
        <taxon>Crustacea</taxon>
        <taxon>Multicrustacea</taxon>
        <taxon>Malacostraca</taxon>
        <taxon>Eumalacostraca</taxon>
        <taxon>Eucarida</taxon>
        <taxon>Euphausiacea</taxon>
        <taxon>Euphausiidae</taxon>
        <taxon>Meganyctiphanes</taxon>
    </lineage>
</organism>
<name>A0AAV2RXF4_MEGNR</name>
<evidence type="ECO:0000256" key="4">
    <source>
        <dbReference type="PIRSR" id="PIRSR637359-2"/>
    </source>
</evidence>
<dbReference type="InterPro" id="IPR027417">
    <property type="entry name" value="P-loop_NTPase"/>
</dbReference>
<dbReference type="SUPFAM" id="SSF52540">
    <property type="entry name" value="P-loop containing nucleoside triphosphate hydrolases"/>
    <property type="match status" value="1"/>
</dbReference>
<evidence type="ECO:0000256" key="5">
    <source>
        <dbReference type="SAM" id="MobiDB-lite"/>
    </source>
</evidence>
<dbReference type="InterPro" id="IPR000863">
    <property type="entry name" value="Sulfotransferase_dom"/>
</dbReference>
<evidence type="ECO:0000313" key="8">
    <source>
        <dbReference type="EMBL" id="CAL4141148.1"/>
    </source>
</evidence>
<keyword evidence="2" id="KW-0325">Glycoprotein</keyword>
<feature type="non-terminal residue" evidence="8">
    <location>
        <position position="245"/>
    </location>
</feature>
<dbReference type="PANTHER" id="PTHR10605:SF65">
    <property type="entry name" value="GH20068P"/>
    <property type="match status" value="1"/>
</dbReference>
<evidence type="ECO:0000256" key="1">
    <source>
        <dbReference type="ARBA" id="ARBA00022679"/>
    </source>
</evidence>
<keyword evidence="9" id="KW-1185">Reference proteome</keyword>
<keyword evidence="1" id="KW-0808">Transferase</keyword>
<keyword evidence="6" id="KW-0812">Transmembrane</keyword>
<evidence type="ECO:0000256" key="6">
    <source>
        <dbReference type="SAM" id="Phobius"/>
    </source>
</evidence>
<feature type="active site" description="For sulfotransferase activity" evidence="3">
    <location>
        <position position="116"/>
    </location>
</feature>
<sequence length="245" mass="28187">MSRKPDCAGRILGSLLSWTVTLVSLACWVTLYIHSGTPIRNVSFTSPAQSIYTETSDSKAKDKHNNSTELNKLNNSLPANIHNKTLQESGRYSPHVQLQGNKKKRLPQAIIIGVKKCGTHALTDMISLHPQVVHAKKYEMHFFEKDKITGSDKRYQMGLEWYRENMPPSYENQITIEKTPSYFISDDAPERISEMNSSIKLILIVRDPTTRVVSDYLHTKDMHKERKFKPFWKEILQPNGEVDKW</sequence>
<accession>A0AAV2RXF4</accession>
<dbReference type="EMBL" id="CAXKWB010032424">
    <property type="protein sequence ID" value="CAL4141148.1"/>
    <property type="molecule type" value="Genomic_DNA"/>
</dbReference>
<dbReference type="PROSITE" id="PS51257">
    <property type="entry name" value="PROKAR_LIPOPROTEIN"/>
    <property type="match status" value="1"/>
</dbReference>